<evidence type="ECO:0000313" key="4">
    <source>
        <dbReference type="Proteomes" id="UP000070138"/>
    </source>
</evidence>
<comment type="caution">
    <text evidence="3">The sequence shown here is derived from an EMBL/GenBank/DDBJ whole genome shotgun (WGS) entry which is preliminary data.</text>
</comment>
<protein>
    <recommendedName>
        <fullName evidence="2">Secretion system C-terminal sorting domain-containing protein</fullName>
    </recommendedName>
</protein>
<name>A0A137RJU3_9FLAO</name>
<evidence type="ECO:0000256" key="1">
    <source>
        <dbReference type="ARBA" id="ARBA00022729"/>
    </source>
</evidence>
<dbReference type="NCBIfam" id="TIGR04183">
    <property type="entry name" value="Por_Secre_tail"/>
    <property type="match status" value="1"/>
</dbReference>
<organism evidence="3 4">
    <name type="scientific">Aequorivita aquimaris</name>
    <dbReference type="NCBI Taxonomy" id="1548749"/>
    <lineage>
        <taxon>Bacteria</taxon>
        <taxon>Pseudomonadati</taxon>
        <taxon>Bacteroidota</taxon>
        <taxon>Flavobacteriia</taxon>
        <taxon>Flavobacteriales</taxon>
        <taxon>Flavobacteriaceae</taxon>
        <taxon>Aequorivita</taxon>
    </lineage>
</organism>
<reference evidence="4" key="1">
    <citation type="submission" date="2014-10" db="EMBL/GenBank/DDBJ databases">
        <title>Genome sequencing of Vitellibacter sp. D-24.</title>
        <authorList>
            <person name="Thevarajoo S."/>
            <person name="Selvaratnam C."/>
            <person name="Goh K.M."/>
            <person name="Chong C.S."/>
        </authorList>
    </citation>
    <scope>NUCLEOTIDE SEQUENCE [LARGE SCALE GENOMIC DNA]</scope>
    <source>
        <strain evidence="4">D-24</strain>
    </source>
</reference>
<dbReference type="Proteomes" id="UP000070138">
    <property type="component" value="Unassembled WGS sequence"/>
</dbReference>
<accession>A0A137RJU3</accession>
<dbReference type="AlphaFoldDB" id="A0A137RJU3"/>
<proteinExistence type="predicted"/>
<dbReference type="InterPro" id="IPR026444">
    <property type="entry name" value="Secre_tail"/>
</dbReference>
<dbReference type="Pfam" id="PF18962">
    <property type="entry name" value="Por_Secre_tail"/>
    <property type="match status" value="1"/>
</dbReference>
<keyword evidence="1" id="KW-0732">Signal</keyword>
<evidence type="ECO:0000259" key="2">
    <source>
        <dbReference type="Pfam" id="PF18962"/>
    </source>
</evidence>
<reference evidence="3 4" key="2">
    <citation type="journal article" date="2016" name="Int. J. Syst. Evol. Microbiol.">
        <title>Vitellibacter aquimaris sp. nov., a marine bacterium isolated from seawater.</title>
        <authorList>
            <person name="Thevarajoo S."/>
            <person name="Selvaratnam C."/>
            <person name="Goh K.M."/>
            <person name="Hong K.W."/>
            <person name="Chan X.Y."/>
            <person name="Chan K.G."/>
            <person name="Chong C.S."/>
        </authorList>
    </citation>
    <scope>NUCLEOTIDE SEQUENCE [LARGE SCALE GENOMIC DNA]</scope>
    <source>
        <strain evidence="3 4">D-24</strain>
    </source>
</reference>
<keyword evidence="4" id="KW-1185">Reference proteome</keyword>
<gene>
    <name evidence="3" type="ORF">LS48_03275</name>
</gene>
<dbReference type="PANTHER" id="PTHR42754">
    <property type="entry name" value="ENDOGLUCANASE"/>
    <property type="match status" value="1"/>
</dbReference>
<feature type="domain" description="Secretion system C-terminal sorting" evidence="2">
    <location>
        <begin position="471"/>
        <end position="540"/>
    </location>
</feature>
<sequence>MDYGKSVFCCQNIEALTMKNSFTLLSLFFFVFTIQAQDPNILWQRTIGGSGDETLYSIKQTPDGGYIVGGASGSDISGDKTDASNGFFDIWIVKTDADGNIEWQNSIGGNALDDLHSIELTPDGGFIACGESTSDISGDKSENSRGLDDYWIVKLDASGNVEWDKTIGGSDSESFPQIRVSNDSYLISGDSWSNISGDKTENAIGEDDYWLLKLDLSGNIIWQKTIGGSSYDSFSTMALTHDGGCILGGYSDSNISGNKTENSKGGFDFWIVKLDSSGDIVWDKTIGGSGTDVLNSIVQTLDNGFLLSGRSSSDISGDKTENSEGESDFWIVKLASNGTIEWQNTIGGNDIDQAYSANQTSDSGYIIGGFSRSTISGDKTENGQGNFDCWLVKINNVGIIEWQNTIGGSEIDGITSVMQSSDGSYILGGNSQSNISGDKSENSRGEQDYWIIKHAQTLGIEENPFATAITLYPNPTKNILQLNTQDKTIDQVNIYTMTGSKVLQLDVDTISPSIDVSSLALGVYYVQLYSGKNVALKKFVKE</sequence>
<dbReference type="STRING" id="1548749.LS48_03275"/>
<dbReference type="PATRIC" id="fig|1548749.3.peg.695"/>
<dbReference type="PANTHER" id="PTHR42754:SF1">
    <property type="entry name" value="LIPOPROTEIN"/>
    <property type="match status" value="1"/>
</dbReference>
<dbReference type="EMBL" id="JRWG01000002">
    <property type="protein sequence ID" value="KXO00447.1"/>
    <property type="molecule type" value="Genomic_DNA"/>
</dbReference>
<evidence type="ECO:0000313" key="3">
    <source>
        <dbReference type="EMBL" id="KXO00447.1"/>
    </source>
</evidence>